<reference evidence="2 3" key="1">
    <citation type="submission" date="2011-08" db="EMBL/GenBank/DDBJ databases">
        <title>The Genome Sequence of Clostridium hathewayi WAL-18680.</title>
        <authorList>
            <consortium name="The Broad Institute Genome Sequencing Platform"/>
            <person name="Earl A."/>
            <person name="Ward D."/>
            <person name="Feldgarden M."/>
            <person name="Gevers D."/>
            <person name="Finegold S.M."/>
            <person name="Summanen P.H."/>
            <person name="Molitoris D.R."/>
            <person name="Song M."/>
            <person name="Daigneault M."/>
            <person name="Allen-Vercoe E."/>
            <person name="Young S.K."/>
            <person name="Zeng Q."/>
            <person name="Gargeya S."/>
            <person name="Fitzgerald M."/>
            <person name="Haas B."/>
            <person name="Abouelleil A."/>
            <person name="Alvarado L."/>
            <person name="Arachchi H.M."/>
            <person name="Berlin A."/>
            <person name="Brown A."/>
            <person name="Chapman S.B."/>
            <person name="Chen Z."/>
            <person name="Dunbar C."/>
            <person name="Freedman E."/>
            <person name="Gearin G."/>
            <person name="Gellesch M."/>
            <person name="Goldberg J."/>
            <person name="Griggs A."/>
            <person name="Gujja S."/>
            <person name="Heiman D."/>
            <person name="Howarth C."/>
            <person name="Larson L."/>
            <person name="Lui A."/>
            <person name="MacDonald P.J.P."/>
            <person name="Montmayeur A."/>
            <person name="Murphy C."/>
            <person name="Neiman D."/>
            <person name="Pearson M."/>
            <person name="Priest M."/>
            <person name="Roberts A."/>
            <person name="Saif S."/>
            <person name="Shea T."/>
            <person name="Shenoy N."/>
            <person name="Sisk P."/>
            <person name="Stolte C."/>
            <person name="Sykes S."/>
            <person name="Wortman J."/>
            <person name="Nusbaum C."/>
            <person name="Birren B."/>
        </authorList>
    </citation>
    <scope>NUCLEOTIDE SEQUENCE [LARGE SCALE GENOMIC DNA]</scope>
    <source>
        <strain evidence="2 3">WAL-18680</strain>
    </source>
</reference>
<evidence type="ECO:0000313" key="2">
    <source>
        <dbReference type="EMBL" id="EHI60357.1"/>
    </source>
</evidence>
<dbReference type="AlphaFoldDB" id="G5IDU7"/>
<sequence length="76" mass="8701">MNKKRIIAIVVLVLIALLYLATIIFAIIDSPFARSCLMAALFCTIVLPVIAYVYLKLIENLKEHKDSEEEIEHRNK</sequence>
<comment type="caution">
    <text evidence="2">The sequence shown here is derived from an EMBL/GenBank/DDBJ whole genome shotgun (WGS) entry which is preliminary data.</text>
</comment>
<dbReference type="EMBL" id="ADLN01000026">
    <property type="protein sequence ID" value="EHI60357.1"/>
    <property type="molecule type" value="Genomic_DNA"/>
</dbReference>
<dbReference type="Proteomes" id="UP000005384">
    <property type="component" value="Unassembled WGS sequence"/>
</dbReference>
<feature type="transmembrane region" description="Helical" evidence="1">
    <location>
        <begin position="32"/>
        <end position="55"/>
    </location>
</feature>
<keyword evidence="1" id="KW-0472">Membrane</keyword>
<evidence type="ECO:0000256" key="1">
    <source>
        <dbReference type="SAM" id="Phobius"/>
    </source>
</evidence>
<keyword evidence="1" id="KW-1133">Transmembrane helix</keyword>
<name>G5IDU7_9FIRM</name>
<dbReference type="OrthoDB" id="1936797at2"/>
<evidence type="ECO:0000313" key="3">
    <source>
        <dbReference type="Proteomes" id="UP000005384"/>
    </source>
</evidence>
<gene>
    <name evidence="2" type="ORF">HMPREF9473_01654</name>
</gene>
<keyword evidence="3" id="KW-1185">Reference proteome</keyword>
<organism evidence="2 3">
    <name type="scientific">Hungatella hathewayi WAL-18680</name>
    <dbReference type="NCBI Taxonomy" id="742737"/>
    <lineage>
        <taxon>Bacteria</taxon>
        <taxon>Bacillati</taxon>
        <taxon>Bacillota</taxon>
        <taxon>Clostridia</taxon>
        <taxon>Lachnospirales</taxon>
        <taxon>Lachnospiraceae</taxon>
        <taxon>Hungatella</taxon>
    </lineage>
</organism>
<proteinExistence type="predicted"/>
<dbReference type="HOGENOM" id="CLU_179877_0_1_9"/>
<feature type="transmembrane region" description="Helical" evidence="1">
    <location>
        <begin position="7"/>
        <end position="26"/>
    </location>
</feature>
<dbReference type="PATRIC" id="fig|742737.3.peg.1675"/>
<dbReference type="RefSeq" id="WP_006779637.1">
    <property type="nucleotide sequence ID" value="NZ_CP040506.1"/>
</dbReference>
<protein>
    <submittedName>
        <fullName evidence="2">Uncharacterized protein</fullName>
    </submittedName>
</protein>
<keyword evidence="1" id="KW-0812">Transmembrane</keyword>
<accession>G5IDU7</accession>